<evidence type="ECO:0000313" key="1">
    <source>
        <dbReference type="EMBL" id="KAK3748218.1"/>
    </source>
</evidence>
<dbReference type="EMBL" id="JAWDGP010006036">
    <property type="protein sequence ID" value="KAK3748218.1"/>
    <property type="molecule type" value="Genomic_DNA"/>
</dbReference>
<comment type="caution">
    <text evidence="1">The sequence shown here is derived from an EMBL/GenBank/DDBJ whole genome shotgun (WGS) entry which is preliminary data.</text>
</comment>
<reference evidence="1" key="1">
    <citation type="journal article" date="2023" name="G3 (Bethesda)">
        <title>A reference genome for the long-term kleptoplast-retaining sea slug Elysia crispata morphotype clarki.</title>
        <authorList>
            <person name="Eastman K.E."/>
            <person name="Pendleton A.L."/>
            <person name="Shaikh M.A."/>
            <person name="Suttiyut T."/>
            <person name="Ogas R."/>
            <person name="Tomko P."/>
            <person name="Gavelis G."/>
            <person name="Widhalm J.R."/>
            <person name="Wisecaver J.H."/>
        </authorList>
    </citation>
    <scope>NUCLEOTIDE SEQUENCE</scope>
    <source>
        <strain evidence="1">ECLA1</strain>
    </source>
</reference>
<sequence>MPDGLELFLAPVYSDCERNKRNRNCLELQAKDRPARTLDTYIFAVVKIGHQLKRWTSASAPRGQSRDLLLGLVNDVPSLPHPSSLRPGHDGR</sequence>
<dbReference type="Proteomes" id="UP001283361">
    <property type="component" value="Unassembled WGS sequence"/>
</dbReference>
<gene>
    <name evidence="1" type="ORF">RRG08_039471</name>
</gene>
<organism evidence="1 2">
    <name type="scientific">Elysia crispata</name>
    <name type="common">lettuce slug</name>
    <dbReference type="NCBI Taxonomy" id="231223"/>
    <lineage>
        <taxon>Eukaryota</taxon>
        <taxon>Metazoa</taxon>
        <taxon>Spiralia</taxon>
        <taxon>Lophotrochozoa</taxon>
        <taxon>Mollusca</taxon>
        <taxon>Gastropoda</taxon>
        <taxon>Heterobranchia</taxon>
        <taxon>Euthyneura</taxon>
        <taxon>Panpulmonata</taxon>
        <taxon>Sacoglossa</taxon>
        <taxon>Placobranchoidea</taxon>
        <taxon>Plakobranchidae</taxon>
        <taxon>Elysia</taxon>
    </lineage>
</organism>
<evidence type="ECO:0000313" key="2">
    <source>
        <dbReference type="Proteomes" id="UP001283361"/>
    </source>
</evidence>
<protein>
    <submittedName>
        <fullName evidence="1">Uncharacterized protein</fullName>
    </submittedName>
</protein>
<dbReference type="AlphaFoldDB" id="A0AAE1CZV5"/>
<accession>A0AAE1CZV5</accession>
<keyword evidence="2" id="KW-1185">Reference proteome</keyword>
<name>A0AAE1CZV5_9GAST</name>
<proteinExistence type="predicted"/>